<dbReference type="PANTHER" id="PTHR21713">
    <property type="entry name" value="NASCENT POLYPEPTIDE ASSOCIATED COMPLEX ALPHA SUBUNIT-RELATED"/>
    <property type="match status" value="1"/>
</dbReference>
<dbReference type="GO" id="GO:0005854">
    <property type="term" value="C:nascent polypeptide-associated complex"/>
    <property type="evidence" value="ECO:0007669"/>
    <property type="project" value="InterPro"/>
</dbReference>
<proteinExistence type="predicted"/>
<evidence type="ECO:0000313" key="8">
    <source>
        <dbReference type="EMBL" id="RLO10483.1"/>
    </source>
</evidence>
<organism evidence="5 10">
    <name type="scientific">Aphanomyces astaci</name>
    <name type="common">Crayfish plague agent</name>
    <dbReference type="NCBI Taxonomy" id="112090"/>
    <lineage>
        <taxon>Eukaryota</taxon>
        <taxon>Sar</taxon>
        <taxon>Stramenopiles</taxon>
        <taxon>Oomycota</taxon>
        <taxon>Saprolegniomycetes</taxon>
        <taxon>Saprolegniales</taxon>
        <taxon>Verrucalvaceae</taxon>
        <taxon>Aphanomyces</taxon>
    </lineage>
</organism>
<dbReference type="FunFam" id="2.20.70.30:FF:000002">
    <property type="entry name" value="Nascent polypeptide-associated complex (NAC), alpha subunit"/>
    <property type="match status" value="1"/>
</dbReference>
<dbReference type="Proteomes" id="UP000266643">
    <property type="component" value="Unassembled WGS sequence"/>
</dbReference>
<dbReference type="Proteomes" id="UP000275652">
    <property type="component" value="Unassembled WGS sequence"/>
</dbReference>
<dbReference type="InterPro" id="IPR016641">
    <property type="entry name" value="EGD2/NACA0like"/>
</dbReference>
<sequence length="178" mass="19714">MSHQQTVEPVHNHSHDHDHDHSHEHNHENDHHEDKVVLNRAESKARKAMQKLGLKQIPGIIRATIKKNQGVLFVISKPDVFKSSASETYVIFGEAKIEDANSQPQVPQFEQEDDTPAAETKAVADAADDDDAEVDESGVDPKDVQLVMTQSNVSRAKAVAALKNNENDVVNAIMELTM</sequence>
<dbReference type="Gene3D" id="1.10.8.10">
    <property type="entry name" value="DNA helicase RuvA subunit, C-terminal domain"/>
    <property type="match status" value="1"/>
</dbReference>
<evidence type="ECO:0000313" key="5">
    <source>
        <dbReference type="EMBL" id="RHY79934.1"/>
    </source>
</evidence>
<dbReference type="EMBL" id="QUTI01017908">
    <property type="protein sequence ID" value="RLO10483.1"/>
    <property type="molecule type" value="Genomic_DNA"/>
</dbReference>
<evidence type="ECO:0000313" key="13">
    <source>
        <dbReference type="Proteomes" id="UP000286510"/>
    </source>
</evidence>
<dbReference type="InterPro" id="IPR038187">
    <property type="entry name" value="NAC_A/B_dom_sf"/>
</dbReference>
<evidence type="ECO:0000313" key="4">
    <source>
        <dbReference type="EMBL" id="RHY74838.1"/>
    </source>
</evidence>
<evidence type="ECO:0000313" key="10">
    <source>
        <dbReference type="Proteomes" id="UP000266643"/>
    </source>
</evidence>
<evidence type="ECO:0000313" key="12">
    <source>
        <dbReference type="Proteomes" id="UP000283543"/>
    </source>
</evidence>
<dbReference type="VEuPathDB" id="FungiDB:H257_00647"/>
<feature type="domain" description="NAC-A/B" evidence="2">
    <location>
        <begin position="39"/>
        <end position="104"/>
    </location>
</feature>
<feature type="region of interest" description="Disordered" evidence="1">
    <location>
        <begin position="100"/>
        <end position="141"/>
    </location>
</feature>
<evidence type="ECO:0000313" key="6">
    <source>
        <dbReference type="EMBL" id="RHZ11896.1"/>
    </source>
</evidence>
<gene>
    <name evidence="3" type="ORF">AaE_010330</name>
    <name evidence="7" type="ORF">DYB26_001862</name>
    <name evidence="8" type="ORF">DYB28_011971</name>
    <name evidence="5" type="ORF">DYB30_000935</name>
    <name evidence="6" type="ORF">DYB31_000974</name>
    <name evidence="4" type="ORF">DYB34_008328</name>
</gene>
<dbReference type="Proteomes" id="UP000286510">
    <property type="component" value="Unassembled WGS sequence"/>
</dbReference>
<evidence type="ECO:0000259" key="2">
    <source>
        <dbReference type="PROSITE" id="PS51151"/>
    </source>
</evidence>
<evidence type="ECO:0000313" key="9">
    <source>
        <dbReference type="Proteomes" id="UP000266196"/>
    </source>
</evidence>
<feature type="compositionally biased region" description="Basic and acidic residues" evidence="1">
    <location>
        <begin position="10"/>
        <end position="33"/>
    </location>
</feature>
<dbReference type="Pfam" id="PF01849">
    <property type="entry name" value="NAC"/>
    <property type="match status" value="1"/>
</dbReference>
<dbReference type="CDD" id="cd22054">
    <property type="entry name" value="NAC_NACA"/>
    <property type="match status" value="1"/>
</dbReference>
<dbReference type="AlphaFoldDB" id="A0A397EIZ2"/>
<dbReference type="PIRSF" id="PIRSF015901">
    <property type="entry name" value="NAC_alpha"/>
    <property type="match status" value="1"/>
</dbReference>
<dbReference type="Proteomes" id="UP000469452">
    <property type="component" value="Unassembled WGS sequence"/>
</dbReference>
<evidence type="ECO:0000313" key="11">
    <source>
        <dbReference type="Proteomes" id="UP000275652"/>
    </source>
</evidence>
<dbReference type="Proteomes" id="UP000266196">
    <property type="component" value="Unassembled WGS sequence"/>
</dbReference>
<dbReference type="Pfam" id="PF19026">
    <property type="entry name" value="UBA_HYPK"/>
    <property type="match status" value="1"/>
</dbReference>
<comment type="caution">
    <text evidence="5">The sequence shown here is derived from an EMBL/GenBank/DDBJ whole genome shotgun (WGS) entry which is preliminary data.</text>
</comment>
<evidence type="ECO:0000256" key="1">
    <source>
        <dbReference type="SAM" id="MobiDB-lite"/>
    </source>
</evidence>
<feature type="compositionally biased region" description="Acidic residues" evidence="1">
    <location>
        <begin position="126"/>
        <end position="138"/>
    </location>
</feature>
<protein>
    <recommendedName>
        <fullName evidence="2">NAC-A/B domain-containing protein</fullName>
    </recommendedName>
</protein>
<dbReference type="CDD" id="cd14358">
    <property type="entry name" value="UBA_NAC_euk"/>
    <property type="match status" value="1"/>
</dbReference>
<dbReference type="Proteomes" id="UP000283543">
    <property type="component" value="Unassembled WGS sequence"/>
</dbReference>
<dbReference type="InterPro" id="IPR044034">
    <property type="entry name" value="NAC-like_UBA"/>
</dbReference>
<dbReference type="InterPro" id="IPR002715">
    <property type="entry name" value="Nas_poly-pep-assoc_cplx_dom"/>
</dbReference>
<evidence type="ECO:0000313" key="7">
    <source>
        <dbReference type="EMBL" id="RHZ22061.1"/>
    </source>
</evidence>
<dbReference type="EMBL" id="QUTE01010860">
    <property type="protein sequence ID" value="RHZ11896.1"/>
    <property type="molecule type" value="Genomic_DNA"/>
</dbReference>
<evidence type="ECO:0000313" key="14">
    <source>
        <dbReference type="Proteomes" id="UP000469452"/>
    </source>
</evidence>
<reference evidence="9 10" key="2">
    <citation type="submission" date="2018-08" db="EMBL/GenBank/DDBJ databases">
        <title>Aphanomyces genome sequencing and annotation.</title>
        <authorList>
            <person name="Minardi D."/>
            <person name="Oidtmann B."/>
            <person name="Van Der Giezen M."/>
            <person name="Studholme D.J."/>
        </authorList>
    </citation>
    <scope>NUCLEOTIDE SEQUENCE [LARGE SCALE GENOMIC DNA]</scope>
    <source>
        <strain evidence="6 9">197901</strain>
        <strain evidence="5 10">D2</strain>
        <strain evidence="7 13">FDL457</strain>
        <strain evidence="4 12">Si</strain>
    </source>
</reference>
<dbReference type="EMBL" id="QUTB01001819">
    <property type="protein sequence ID" value="RHY74838.1"/>
    <property type="molecule type" value="Genomic_DNA"/>
</dbReference>
<dbReference type="EMBL" id="QUTF01012694">
    <property type="protein sequence ID" value="RHZ22061.1"/>
    <property type="molecule type" value="Genomic_DNA"/>
</dbReference>
<accession>A0A397EIZ2</accession>
<dbReference type="EMBL" id="QUTD01000194">
    <property type="protein sequence ID" value="RHY79934.1"/>
    <property type="molecule type" value="Genomic_DNA"/>
</dbReference>
<feature type="region of interest" description="Disordered" evidence="1">
    <location>
        <begin position="1"/>
        <end position="33"/>
    </location>
</feature>
<dbReference type="PROSITE" id="PS51151">
    <property type="entry name" value="NAC_AB"/>
    <property type="match status" value="1"/>
</dbReference>
<evidence type="ECO:0000313" key="3">
    <source>
        <dbReference type="EMBL" id="KAF0720370.1"/>
    </source>
</evidence>
<dbReference type="Gene3D" id="2.20.70.30">
    <property type="entry name" value="Nascent polypeptide-associated complex domain"/>
    <property type="match status" value="1"/>
</dbReference>
<reference evidence="3 14" key="3">
    <citation type="submission" date="2019-06" db="EMBL/GenBank/DDBJ databases">
        <title>Genomics analysis of Aphanomyces spp. identifies a new class of oomycete effector associated with host adaptation.</title>
        <authorList>
            <person name="Gaulin E."/>
        </authorList>
    </citation>
    <scope>NUCLEOTIDE SEQUENCE [LARGE SCALE GENOMIC DNA]</scope>
    <source>
        <strain evidence="3 14">E</strain>
    </source>
</reference>
<reference evidence="8 11" key="1">
    <citation type="journal article" date="2018" name="J. Invertebr. Pathol.">
        <title>New genotyping method for the causative agent of crayfish plague (Aphanomyces astaci) based on whole genome data.</title>
        <authorList>
            <person name="Minardi D."/>
            <person name="Studholme D.J."/>
            <person name="van der Giezen M."/>
            <person name="Pretto T."/>
            <person name="Oidtmann B."/>
        </authorList>
    </citation>
    <scope>NUCLEOTIDE SEQUENCE [LARGE SCALE GENOMIC DNA]</scope>
    <source>
        <strain evidence="8 11">KB13</strain>
    </source>
</reference>
<dbReference type="FunFam" id="1.10.8.10:FF:000006">
    <property type="entry name" value="Putative nascent polypeptide-associated complex subunit alpha"/>
    <property type="match status" value="1"/>
</dbReference>
<name>A0A397EIZ2_APHAT</name>
<dbReference type="SMART" id="SM01407">
    <property type="entry name" value="NAC"/>
    <property type="match status" value="1"/>
</dbReference>
<dbReference type="EMBL" id="VJMI01016297">
    <property type="protein sequence ID" value="KAF0720370.1"/>
    <property type="molecule type" value="Genomic_DNA"/>
</dbReference>